<evidence type="ECO:0000313" key="6">
    <source>
        <dbReference type="Proteomes" id="UP000242957"/>
    </source>
</evidence>
<sequence>MYLNKRIALASLALLLPIGICQAAPFVDVLDLPAQRSELAARSPLLDVAEAGKRLVAVGQRGHILYSDDGGSSWQQAEVPVSSDLTAVHFPTPDEGWAVGHDGVVLHSADAGRSWQKQLDGRQIGQLMTERYAGVEHWQDEAQRLAKEGADKPFLDVWFANEREGFVVGAFNLILRTIDGGQHWQPWIDRVDNPSAYHLTALASDGEHLYLAGEQGLLLRLDAAGERFEVLQSPYQGSFFGLAAEPGVVLAYGLRGHVFRSGDGGASWTKVETGLPVSITASARGADGRLYLFSQAGHVLRSDDRGTTFHVLDTGALVPVAGALVRADAGLLLVGNRGLSQRTLVAKSQE</sequence>
<dbReference type="EMBL" id="FNIJ01000014">
    <property type="protein sequence ID" value="SDO69633.1"/>
    <property type="molecule type" value="Genomic_DNA"/>
</dbReference>
<evidence type="ECO:0000259" key="4">
    <source>
        <dbReference type="Pfam" id="PF14870"/>
    </source>
</evidence>
<evidence type="ECO:0000256" key="3">
    <source>
        <dbReference type="SAM" id="SignalP"/>
    </source>
</evidence>
<accession>A0A1H0LNL8</accession>
<dbReference type="SUPFAM" id="SSF110296">
    <property type="entry name" value="Oligoxyloglucan reducing end-specific cellobiohydrolase"/>
    <property type="match status" value="1"/>
</dbReference>
<gene>
    <name evidence="5" type="ORF">SAMN05216193_114129</name>
</gene>
<feature type="chain" id="PRO_5017288218" description="Photosynthesis system II assembly factor Ycf48/Hcf136-like domain-containing protein" evidence="3">
    <location>
        <begin position="24"/>
        <end position="350"/>
    </location>
</feature>
<dbReference type="GO" id="GO:0015979">
    <property type="term" value="P:photosynthesis"/>
    <property type="evidence" value="ECO:0007669"/>
    <property type="project" value="UniProtKB-KW"/>
</dbReference>
<keyword evidence="2" id="KW-0604">Photosystem II</keyword>
<dbReference type="Pfam" id="PF14870">
    <property type="entry name" value="PSII_BNR"/>
    <property type="match status" value="2"/>
</dbReference>
<dbReference type="PANTHER" id="PTHR47199">
    <property type="entry name" value="PHOTOSYSTEM II STABILITY/ASSEMBLY FACTOR HCF136, CHLOROPLASTIC"/>
    <property type="match status" value="1"/>
</dbReference>
<reference evidence="6" key="1">
    <citation type="submission" date="2016-10" db="EMBL/GenBank/DDBJ databases">
        <authorList>
            <person name="Varghese N."/>
            <person name="Submissions S."/>
        </authorList>
    </citation>
    <scope>NUCLEOTIDE SEQUENCE [LARGE SCALE GENOMIC DNA]</scope>
    <source>
        <strain evidence="6">JCM 21621</strain>
    </source>
</reference>
<feature type="domain" description="Photosynthesis system II assembly factor Ycf48/Hcf136-like" evidence="4">
    <location>
        <begin position="38"/>
        <end position="117"/>
    </location>
</feature>
<keyword evidence="3" id="KW-0732">Signal</keyword>
<dbReference type="PANTHER" id="PTHR47199:SF2">
    <property type="entry name" value="PHOTOSYSTEM II STABILITY_ASSEMBLY FACTOR HCF136, CHLOROPLASTIC"/>
    <property type="match status" value="1"/>
</dbReference>
<evidence type="ECO:0000313" key="5">
    <source>
        <dbReference type="EMBL" id="SDO69633.1"/>
    </source>
</evidence>
<dbReference type="InterPro" id="IPR028203">
    <property type="entry name" value="PSII_CF48-like_dom"/>
</dbReference>
<keyword evidence="1" id="KW-0602">Photosynthesis</keyword>
<dbReference type="Proteomes" id="UP000242957">
    <property type="component" value="Unassembled WGS sequence"/>
</dbReference>
<dbReference type="OrthoDB" id="9813892at2"/>
<dbReference type="STRING" id="198616.SAMN05216193_114129"/>
<dbReference type="GO" id="GO:0009523">
    <property type="term" value="C:photosystem II"/>
    <property type="evidence" value="ECO:0007669"/>
    <property type="project" value="UniProtKB-KW"/>
</dbReference>
<keyword evidence="6" id="KW-1185">Reference proteome</keyword>
<dbReference type="RefSeq" id="WP_084312346.1">
    <property type="nucleotide sequence ID" value="NZ_FNIJ01000014.1"/>
</dbReference>
<feature type="signal peptide" evidence="3">
    <location>
        <begin position="1"/>
        <end position="23"/>
    </location>
</feature>
<evidence type="ECO:0000256" key="1">
    <source>
        <dbReference type="ARBA" id="ARBA00022531"/>
    </source>
</evidence>
<name>A0A1H0LNL8_9PSED</name>
<evidence type="ECO:0000256" key="2">
    <source>
        <dbReference type="ARBA" id="ARBA00023276"/>
    </source>
</evidence>
<dbReference type="InterPro" id="IPR015943">
    <property type="entry name" value="WD40/YVTN_repeat-like_dom_sf"/>
</dbReference>
<protein>
    <recommendedName>
        <fullName evidence="4">Photosynthesis system II assembly factor Ycf48/Hcf136-like domain-containing protein</fullName>
    </recommendedName>
</protein>
<dbReference type="AlphaFoldDB" id="A0A1H0LNL8"/>
<feature type="domain" description="Photosynthesis system II assembly factor Ycf48/Hcf136-like" evidence="4">
    <location>
        <begin position="150"/>
        <end position="297"/>
    </location>
</feature>
<organism evidence="5 6">
    <name type="scientific">Pseudomonas jinjuensis</name>
    <dbReference type="NCBI Taxonomy" id="198616"/>
    <lineage>
        <taxon>Bacteria</taxon>
        <taxon>Pseudomonadati</taxon>
        <taxon>Pseudomonadota</taxon>
        <taxon>Gammaproteobacteria</taxon>
        <taxon>Pseudomonadales</taxon>
        <taxon>Pseudomonadaceae</taxon>
        <taxon>Pseudomonas</taxon>
    </lineage>
</organism>
<proteinExistence type="predicted"/>
<dbReference type="Gene3D" id="2.130.10.10">
    <property type="entry name" value="YVTN repeat-like/Quinoprotein amine dehydrogenase"/>
    <property type="match status" value="2"/>
</dbReference>